<gene>
    <name evidence="1" type="ORF">J2D73_20170</name>
</gene>
<dbReference type="EMBL" id="JAFVMF010000050">
    <property type="protein sequence ID" value="MBO1362096.1"/>
    <property type="molecule type" value="Genomic_DNA"/>
</dbReference>
<evidence type="ECO:0000313" key="2">
    <source>
        <dbReference type="Proteomes" id="UP000664771"/>
    </source>
</evidence>
<organism evidence="1 2">
    <name type="scientific">Acetobacter sacchari</name>
    <dbReference type="NCBI Taxonomy" id="2661687"/>
    <lineage>
        <taxon>Bacteria</taxon>
        <taxon>Pseudomonadati</taxon>
        <taxon>Pseudomonadota</taxon>
        <taxon>Alphaproteobacteria</taxon>
        <taxon>Acetobacterales</taxon>
        <taxon>Acetobacteraceae</taxon>
        <taxon>Acetobacter</taxon>
    </lineage>
</organism>
<evidence type="ECO:0000313" key="1">
    <source>
        <dbReference type="EMBL" id="MBO1362096.1"/>
    </source>
</evidence>
<keyword evidence="2" id="KW-1185">Reference proteome</keyword>
<sequence length="54" mass="5796">MARATGWSVKAVARKIDFAAYQNATALVEEFIVSAATALHESGRPTADKEMAEI</sequence>
<proteinExistence type="predicted"/>
<reference evidence="1 2" key="1">
    <citation type="submission" date="2021-03" db="EMBL/GenBank/DDBJ databases">
        <title>The complete genome sequence of Acetobacter sacchari TBRC 11175.</title>
        <authorList>
            <person name="Charoenyingcharoen P."/>
            <person name="Yukphan P."/>
        </authorList>
    </citation>
    <scope>NUCLEOTIDE SEQUENCE [LARGE SCALE GENOMIC DNA]</scope>
    <source>
        <strain evidence="1 2">TBRC 11175</strain>
    </source>
</reference>
<protein>
    <submittedName>
        <fullName evidence="1">Uncharacterized protein</fullName>
    </submittedName>
</protein>
<accession>A0ABS3M1M2</accession>
<dbReference type="Proteomes" id="UP000664771">
    <property type="component" value="Unassembled WGS sequence"/>
</dbReference>
<name>A0ABS3M1M2_9PROT</name>
<dbReference type="RefSeq" id="WP_207884202.1">
    <property type="nucleotide sequence ID" value="NZ_JAFVMF010000050.1"/>
</dbReference>
<comment type="caution">
    <text evidence="1">The sequence shown here is derived from an EMBL/GenBank/DDBJ whole genome shotgun (WGS) entry which is preliminary data.</text>
</comment>